<dbReference type="PANTHER" id="PTHR44942">
    <property type="entry name" value="METHYLTRANSF_11 DOMAIN-CONTAINING PROTEIN"/>
    <property type="match status" value="1"/>
</dbReference>
<comment type="caution">
    <text evidence="4">The sequence shown here is derived from an EMBL/GenBank/DDBJ whole genome shotgun (WGS) entry which is preliminary data.</text>
</comment>
<dbReference type="InterPro" id="IPR029063">
    <property type="entry name" value="SAM-dependent_MTases_sf"/>
</dbReference>
<dbReference type="EMBL" id="BKBW01000004">
    <property type="protein sequence ID" value="GEQ75431.1"/>
    <property type="molecule type" value="Genomic_DNA"/>
</dbReference>
<evidence type="ECO:0000313" key="4">
    <source>
        <dbReference type="EMBL" id="GEQ75431.1"/>
    </source>
</evidence>
<sequence length="252" mass="28335">MSDQATSIRNWFEQGGRAYARFRPEYPPELATHLAEIALDNRLAVDVGCGNGQLTQLLAPHFEALIGLDPSADQIANAIPHERITYQCARAEQLPLVADCASLITAAQAAHWFNLPVFYQEVRRIAAPECVLALISYGVLNLESALNQRFQKFYWDEIGPYWPPERKLVDSGYATIDFPFEELAAPTLDIKVDWHLSEFLGYLLTWSAVRSAKEAGREKVLLDFADDISSLWGDANITRAISWPINMRIGRL</sequence>
<protein>
    <submittedName>
        <fullName evidence="4">Uncharacterized protein</fullName>
    </submittedName>
</protein>
<dbReference type="SUPFAM" id="SSF53335">
    <property type="entry name" value="S-adenosyl-L-methionine-dependent methyltransferases"/>
    <property type="match status" value="1"/>
</dbReference>
<evidence type="ECO:0000256" key="2">
    <source>
        <dbReference type="ARBA" id="ARBA00022603"/>
    </source>
</evidence>
<name>A0A1Y1J484_COMTE</name>
<keyword evidence="3" id="KW-0808">Transferase</keyword>
<dbReference type="GO" id="GO:0032259">
    <property type="term" value="P:methylation"/>
    <property type="evidence" value="ECO:0007669"/>
    <property type="project" value="UniProtKB-KW"/>
</dbReference>
<keyword evidence="2" id="KW-0489">Methyltransferase</keyword>
<evidence type="ECO:0000256" key="3">
    <source>
        <dbReference type="ARBA" id="ARBA00022679"/>
    </source>
</evidence>
<evidence type="ECO:0000256" key="1">
    <source>
        <dbReference type="ARBA" id="ARBA00008361"/>
    </source>
</evidence>
<accession>A0A1Y1J484</accession>
<dbReference type="InterPro" id="IPR051052">
    <property type="entry name" value="Diverse_substrate_MTase"/>
</dbReference>
<gene>
    <name evidence="4" type="ORF">CTTA_2436</name>
</gene>
<dbReference type="GO" id="GO:0008757">
    <property type="term" value="F:S-adenosylmethionine-dependent methyltransferase activity"/>
    <property type="evidence" value="ECO:0007669"/>
    <property type="project" value="InterPro"/>
</dbReference>
<dbReference type="AlphaFoldDB" id="A0A1Y1J484"/>
<dbReference type="Pfam" id="PF08241">
    <property type="entry name" value="Methyltransf_11"/>
    <property type="match status" value="1"/>
</dbReference>
<dbReference type="InterPro" id="IPR013216">
    <property type="entry name" value="Methyltransf_11"/>
</dbReference>
<dbReference type="CDD" id="cd02440">
    <property type="entry name" value="AdoMet_MTases"/>
    <property type="match status" value="1"/>
</dbReference>
<comment type="similarity">
    <text evidence="1">Belongs to the methyltransferase superfamily.</text>
</comment>
<dbReference type="Proteomes" id="UP000323105">
    <property type="component" value="Unassembled WGS sequence"/>
</dbReference>
<dbReference type="RefSeq" id="WP_087083735.1">
    <property type="nucleotide sequence ID" value="NZ_BKBW01000004.1"/>
</dbReference>
<dbReference type="PANTHER" id="PTHR44942:SF4">
    <property type="entry name" value="METHYLTRANSFERASE TYPE 11 DOMAIN-CONTAINING PROTEIN"/>
    <property type="match status" value="1"/>
</dbReference>
<evidence type="ECO:0000313" key="5">
    <source>
        <dbReference type="Proteomes" id="UP000323105"/>
    </source>
</evidence>
<proteinExistence type="inferred from homology"/>
<reference evidence="4 5" key="1">
    <citation type="journal article" date="2019" name="Microbiol. Resour. Announc.">
        <title>Draft Genome Sequence of Comamonas testosteroni TA441, a Bacterium That Has a Cryptic Phenol Degradation Gene Cluster.</title>
        <authorList>
            <person name="Arai H."/>
            <person name="Ishii M."/>
        </authorList>
    </citation>
    <scope>NUCLEOTIDE SEQUENCE [LARGE SCALE GENOMIC DNA]</scope>
    <source>
        <strain evidence="4 5">TA441</strain>
    </source>
</reference>
<organism evidence="4 5">
    <name type="scientific">Comamonas testosteroni</name>
    <name type="common">Pseudomonas testosteroni</name>
    <dbReference type="NCBI Taxonomy" id="285"/>
    <lineage>
        <taxon>Bacteria</taxon>
        <taxon>Pseudomonadati</taxon>
        <taxon>Pseudomonadota</taxon>
        <taxon>Betaproteobacteria</taxon>
        <taxon>Burkholderiales</taxon>
        <taxon>Comamonadaceae</taxon>
        <taxon>Comamonas</taxon>
    </lineage>
</organism>
<dbReference type="Gene3D" id="3.40.50.150">
    <property type="entry name" value="Vaccinia Virus protein VP39"/>
    <property type="match status" value="1"/>
</dbReference>